<dbReference type="RefSeq" id="XP_038073158.1">
    <property type="nucleotide sequence ID" value="XM_038217230.1"/>
</dbReference>
<comment type="subcellular location">
    <subcellularLocation>
        <location evidence="2">Cytoplasm</location>
    </subcellularLocation>
    <subcellularLocation>
        <location evidence="1">Nucleus</location>
    </subcellularLocation>
</comment>
<evidence type="ECO:0000256" key="5">
    <source>
        <dbReference type="ARBA" id="ARBA00022737"/>
    </source>
</evidence>
<dbReference type="SMART" id="SM00185">
    <property type="entry name" value="ARM"/>
    <property type="match status" value="9"/>
</dbReference>
<dbReference type="FunFam" id="1.25.10.10:FF:000061">
    <property type="entry name" value="armadillo repeat-containing protein 8 isoform X1"/>
    <property type="match status" value="1"/>
</dbReference>
<dbReference type="OrthoDB" id="5559898at2759"/>
<evidence type="ECO:0000256" key="1">
    <source>
        <dbReference type="ARBA" id="ARBA00004123"/>
    </source>
</evidence>
<evidence type="ECO:0000313" key="7">
    <source>
        <dbReference type="EnsemblMetazoa" id="XP_038073158.1"/>
    </source>
</evidence>
<dbReference type="GO" id="GO:0043161">
    <property type="term" value="P:proteasome-mediated ubiquitin-dependent protein catabolic process"/>
    <property type="evidence" value="ECO:0007669"/>
    <property type="project" value="TreeGrafter"/>
</dbReference>
<dbReference type="AlphaFoldDB" id="A0A914BAD5"/>
<evidence type="ECO:0000313" key="8">
    <source>
        <dbReference type="Proteomes" id="UP000887568"/>
    </source>
</evidence>
<dbReference type="FunFam" id="1.25.10.10:FF:000070">
    <property type="entry name" value="armadillo repeat-containing protein 8 isoform X1"/>
    <property type="match status" value="1"/>
</dbReference>
<dbReference type="SUPFAM" id="SSF48371">
    <property type="entry name" value="ARM repeat"/>
    <property type="match status" value="1"/>
</dbReference>
<dbReference type="InterPro" id="IPR016024">
    <property type="entry name" value="ARM-type_fold"/>
</dbReference>
<dbReference type="OMA" id="KGTDQHV"/>
<dbReference type="EnsemblMetazoa" id="XM_038217230.1">
    <property type="protein sequence ID" value="XP_038073158.1"/>
    <property type="gene ID" value="LOC119741472"/>
</dbReference>
<keyword evidence="4" id="KW-0963">Cytoplasm</keyword>
<dbReference type="Proteomes" id="UP000887568">
    <property type="component" value="Unplaced"/>
</dbReference>
<keyword evidence="5" id="KW-0677">Repeat</keyword>
<dbReference type="GO" id="GO:0034657">
    <property type="term" value="C:GID complex"/>
    <property type="evidence" value="ECO:0007669"/>
    <property type="project" value="TreeGrafter"/>
</dbReference>
<accession>A0A914BAD5</accession>
<keyword evidence="8" id="KW-1185">Reference proteome</keyword>
<protein>
    <recommendedName>
        <fullName evidence="3">Armadillo repeat-containing protein 8</fullName>
    </recommendedName>
</protein>
<dbReference type="InterPro" id="IPR011989">
    <property type="entry name" value="ARM-like"/>
</dbReference>
<dbReference type="InterPro" id="IPR038739">
    <property type="entry name" value="ARMC8/Vid28"/>
</dbReference>
<dbReference type="PANTHER" id="PTHR15651:SF7">
    <property type="entry name" value="ARMADILLO REPEAT-CONTAINING PROTEIN 8"/>
    <property type="match status" value="1"/>
</dbReference>
<name>A0A914BAD5_PATMI</name>
<dbReference type="InterPro" id="IPR000225">
    <property type="entry name" value="Armadillo"/>
</dbReference>
<proteinExistence type="predicted"/>
<dbReference type="GO" id="GO:0005634">
    <property type="term" value="C:nucleus"/>
    <property type="evidence" value="ECO:0007669"/>
    <property type="project" value="UniProtKB-SubCell"/>
</dbReference>
<evidence type="ECO:0000256" key="3">
    <source>
        <dbReference type="ARBA" id="ARBA00013746"/>
    </source>
</evidence>
<dbReference type="CTD" id="25852"/>
<sequence>MYEIVMMDTGLGQLYVDSLNVNDTQQLLCNLKQMKNVVIGSNRQKANLMLCGAVPRLLNIITSEKSPAVLVECAIILGSFAKGSEVTRRKLLEEGVLSIMLQGLAHGELKFVEACLRFLRTMMTSPSAPTEILHQDSTIIPHMIQLLPQSKCTQECIASILATCCKNSEHQETLCRHGAISALAPLLDINEDRIQLPTLRCYAALAYQNRNVSSAIASTMHNGESLLQIFCRLLNRNHSVAMQLTAAKCLSYLCRAGAVAVDDPIIQFRVLPCLVRMCKKDRSVEEKVEGAETLAFLIEEDIDLQRVASITDHLIMTLAAFLRYIPEATNKNEDLSTEMKQAAFKVFASLGANEEDIRKKIIDTQSLMDQIEICLSETNPKVQLSAVRCLHSLSRSVQQLRTSFQDHAVWKPLMKLLRLGQPDELMTIASSTLCNLLLEFSPSKEPIVDAGAVELLCKLTASQNTPLRLNGIWGLMNMAFQAEQKIKNSILTSLGTDQLFDLLTDSNVDILMKTLGLLRNLLSTKQHIDSIMMSHNKQIMTAVIMILEGDHPPDVKEQTLCILANIADGHSAKDYIMSNEDILKKLTYYMRIEHVKLQIAAVYCINNLVWTEEDGATERQAKLKEYGIQKHLQALLDSSDTVLFDKVKTALQQFSS</sequence>
<dbReference type="GeneID" id="119741472"/>
<evidence type="ECO:0000256" key="2">
    <source>
        <dbReference type="ARBA" id="ARBA00004496"/>
    </source>
</evidence>
<dbReference type="Gene3D" id="1.25.10.10">
    <property type="entry name" value="Leucine-rich Repeat Variant"/>
    <property type="match status" value="2"/>
</dbReference>
<organism evidence="7 8">
    <name type="scientific">Patiria miniata</name>
    <name type="common">Bat star</name>
    <name type="synonym">Asterina miniata</name>
    <dbReference type="NCBI Taxonomy" id="46514"/>
    <lineage>
        <taxon>Eukaryota</taxon>
        <taxon>Metazoa</taxon>
        <taxon>Echinodermata</taxon>
        <taxon>Eleutherozoa</taxon>
        <taxon>Asterozoa</taxon>
        <taxon>Asteroidea</taxon>
        <taxon>Valvatacea</taxon>
        <taxon>Valvatida</taxon>
        <taxon>Asterinidae</taxon>
        <taxon>Patiria</taxon>
    </lineage>
</organism>
<dbReference type="GO" id="GO:0005737">
    <property type="term" value="C:cytoplasm"/>
    <property type="evidence" value="ECO:0007669"/>
    <property type="project" value="UniProtKB-SubCell"/>
</dbReference>
<keyword evidence="6" id="KW-0539">Nucleus</keyword>
<reference evidence="7" key="1">
    <citation type="submission" date="2022-11" db="UniProtKB">
        <authorList>
            <consortium name="EnsemblMetazoa"/>
        </authorList>
    </citation>
    <scope>IDENTIFICATION</scope>
</reference>
<evidence type="ECO:0000256" key="6">
    <source>
        <dbReference type="ARBA" id="ARBA00023242"/>
    </source>
</evidence>
<evidence type="ECO:0000256" key="4">
    <source>
        <dbReference type="ARBA" id="ARBA00022490"/>
    </source>
</evidence>
<dbReference type="PANTHER" id="PTHR15651">
    <property type="entry name" value="ARMADILLO REPEAT-CONTAINING PROTEIN 8"/>
    <property type="match status" value="1"/>
</dbReference>